<gene>
    <name evidence="2" type="ORF">POCTA_138.1.T1240003</name>
</gene>
<keyword evidence="1" id="KW-0472">Membrane</keyword>
<dbReference type="EMBL" id="CAJJDP010000124">
    <property type="protein sequence ID" value="CAD8201271.1"/>
    <property type="molecule type" value="Genomic_DNA"/>
</dbReference>
<protein>
    <submittedName>
        <fullName evidence="2">Uncharacterized protein</fullName>
    </submittedName>
</protein>
<dbReference type="Proteomes" id="UP000683925">
    <property type="component" value="Unassembled WGS sequence"/>
</dbReference>
<evidence type="ECO:0000256" key="1">
    <source>
        <dbReference type="SAM" id="Phobius"/>
    </source>
</evidence>
<accession>A0A8S1XJB1</accession>
<keyword evidence="1" id="KW-1133">Transmembrane helix</keyword>
<dbReference type="AlphaFoldDB" id="A0A8S1XJB1"/>
<keyword evidence="1" id="KW-0812">Transmembrane</keyword>
<proteinExistence type="predicted"/>
<reference evidence="2" key="1">
    <citation type="submission" date="2021-01" db="EMBL/GenBank/DDBJ databases">
        <authorList>
            <consortium name="Genoscope - CEA"/>
            <person name="William W."/>
        </authorList>
    </citation>
    <scope>NUCLEOTIDE SEQUENCE</scope>
</reference>
<evidence type="ECO:0000313" key="2">
    <source>
        <dbReference type="EMBL" id="CAD8201271.1"/>
    </source>
</evidence>
<evidence type="ECO:0000313" key="3">
    <source>
        <dbReference type="Proteomes" id="UP000683925"/>
    </source>
</evidence>
<name>A0A8S1XJB1_PAROT</name>
<organism evidence="2 3">
    <name type="scientific">Paramecium octaurelia</name>
    <dbReference type="NCBI Taxonomy" id="43137"/>
    <lineage>
        <taxon>Eukaryota</taxon>
        <taxon>Sar</taxon>
        <taxon>Alveolata</taxon>
        <taxon>Ciliophora</taxon>
        <taxon>Intramacronucleata</taxon>
        <taxon>Oligohymenophorea</taxon>
        <taxon>Peniculida</taxon>
        <taxon>Parameciidae</taxon>
        <taxon>Paramecium</taxon>
    </lineage>
</organism>
<comment type="caution">
    <text evidence="2">The sequence shown here is derived from an EMBL/GenBank/DDBJ whole genome shotgun (WGS) entry which is preliminary data.</text>
</comment>
<sequence length="60" mass="7131">MPTISWCAIKVASSAYPKILNILHYTQLFFFVEFFDLLFQLLFEFHKTIIEVGIKQEMTK</sequence>
<feature type="transmembrane region" description="Helical" evidence="1">
    <location>
        <begin position="22"/>
        <end position="43"/>
    </location>
</feature>
<keyword evidence="3" id="KW-1185">Reference proteome</keyword>